<evidence type="ECO:0000256" key="1">
    <source>
        <dbReference type="ARBA" id="ARBA00007301"/>
    </source>
</evidence>
<evidence type="ECO:0000313" key="8">
    <source>
        <dbReference type="EMBL" id="PRY69585.1"/>
    </source>
</evidence>
<comment type="caution">
    <text evidence="8">The sequence shown here is derived from an EMBL/GenBank/DDBJ whole genome shotgun (WGS) entry which is preliminary data.</text>
</comment>
<reference evidence="8 9" key="1">
    <citation type="submission" date="2018-03" db="EMBL/GenBank/DDBJ databases">
        <title>Genomic Encyclopedia of Type Strains, Phase III (KMG-III): the genomes of soil and plant-associated and newly described type strains.</title>
        <authorList>
            <person name="Whitman W."/>
        </authorList>
    </citation>
    <scope>NUCLEOTIDE SEQUENCE [LARGE SCALE GENOMIC DNA]</scope>
    <source>
        <strain evidence="8 9">CGMCC 1.12484</strain>
    </source>
</reference>
<dbReference type="GO" id="GO:0004733">
    <property type="term" value="F:pyridoxamine phosphate oxidase activity"/>
    <property type="evidence" value="ECO:0007669"/>
    <property type="project" value="InterPro"/>
</dbReference>
<feature type="binding site" evidence="5">
    <location>
        <position position="124"/>
    </location>
    <ligand>
        <name>FMN</name>
        <dbReference type="ChEBI" id="CHEBI:58210"/>
    </ligand>
</feature>
<keyword evidence="4" id="KW-0560">Oxidoreductase</keyword>
<name>A0A2T0VHC8_9MICO</name>
<evidence type="ECO:0000259" key="7">
    <source>
        <dbReference type="Pfam" id="PF10590"/>
    </source>
</evidence>
<dbReference type="PIRSF" id="PIRSF000190">
    <property type="entry name" value="Pyd_amn-ph_oxd"/>
    <property type="match status" value="1"/>
</dbReference>
<keyword evidence="9" id="KW-1185">Reference proteome</keyword>
<accession>A0A2T0VHC8</accession>
<evidence type="ECO:0000256" key="3">
    <source>
        <dbReference type="ARBA" id="ARBA00022643"/>
    </source>
</evidence>
<dbReference type="InterPro" id="IPR019576">
    <property type="entry name" value="Pyridoxamine_oxidase_dimer_C"/>
</dbReference>
<proteinExistence type="inferred from homology"/>
<evidence type="ECO:0000256" key="4">
    <source>
        <dbReference type="ARBA" id="ARBA00023002"/>
    </source>
</evidence>
<dbReference type="GO" id="GO:0008615">
    <property type="term" value="P:pyridoxine biosynthetic process"/>
    <property type="evidence" value="ECO:0007669"/>
    <property type="project" value="InterPro"/>
</dbReference>
<dbReference type="PANTHER" id="PTHR10851:SF0">
    <property type="entry name" value="PYRIDOXINE-5'-PHOSPHATE OXIDASE"/>
    <property type="match status" value="1"/>
</dbReference>
<evidence type="ECO:0000256" key="5">
    <source>
        <dbReference type="PIRSR" id="PIRSR000190-2"/>
    </source>
</evidence>
<dbReference type="Pfam" id="PF01243">
    <property type="entry name" value="PNPOx_N"/>
    <property type="match status" value="1"/>
</dbReference>
<dbReference type="Pfam" id="PF10590">
    <property type="entry name" value="PNP_phzG_C"/>
    <property type="match status" value="1"/>
</dbReference>
<dbReference type="EMBL" id="PVTL01000002">
    <property type="protein sequence ID" value="PRY69585.1"/>
    <property type="molecule type" value="Genomic_DNA"/>
</dbReference>
<dbReference type="InterPro" id="IPR000659">
    <property type="entry name" value="Pyridox_Oxase"/>
</dbReference>
<feature type="binding site" evidence="5">
    <location>
        <position position="201"/>
    </location>
    <ligand>
        <name>FMN</name>
        <dbReference type="ChEBI" id="CHEBI:58210"/>
    </ligand>
</feature>
<feature type="binding site" evidence="5">
    <location>
        <position position="102"/>
    </location>
    <ligand>
        <name>FMN</name>
        <dbReference type="ChEBI" id="CHEBI:58210"/>
    </ligand>
</feature>
<dbReference type="InterPro" id="IPR012349">
    <property type="entry name" value="Split_barrel_FMN-bd"/>
</dbReference>
<evidence type="ECO:0000259" key="6">
    <source>
        <dbReference type="Pfam" id="PF01243"/>
    </source>
</evidence>
<dbReference type="InterPro" id="IPR011576">
    <property type="entry name" value="Pyridox_Oxase_N"/>
</dbReference>
<dbReference type="OrthoDB" id="9780392at2"/>
<dbReference type="AlphaFoldDB" id="A0A2T0VHC8"/>
<keyword evidence="3 5" id="KW-0288">FMN</keyword>
<dbReference type="Proteomes" id="UP000237983">
    <property type="component" value="Unassembled WGS sequence"/>
</dbReference>
<evidence type="ECO:0000256" key="2">
    <source>
        <dbReference type="ARBA" id="ARBA00022630"/>
    </source>
</evidence>
<sequence length="228" mass="25392">MGAQYLARLAGMSTPISLRSRLGSLKAFGGELPVFNTDAAPDEPMSLLIEWVTAAIDADVVQPHAMALATSTMRGEPSNRTLLLKDVDLEAVWFASLSSGPKGDDIAQNPRAALLLYWREQGRQIRIVGAVEPGPREVSEADFLARSPRSRAGAIAGPQSEPLTDFEAAVDVARARFEREPDYVPNDWTAYRVVPDSVEFWQAERARDQVRLRYRRDGDRWTKELLWP</sequence>
<dbReference type="GO" id="GO:0010181">
    <property type="term" value="F:FMN binding"/>
    <property type="evidence" value="ECO:0007669"/>
    <property type="project" value="InterPro"/>
</dbReference>
<evidence type="ECO:0000313" key="9">
    <source>
        <dbReference type="Proteomes" id="UP000237983"/>
    </source>
</evidence>
<feature type="domain" description="Pyridoxine 5'-phosphate oxidase dimerisation C-terminal" evidence="7">
    <location>
        <begin position="188"/>
        <end position="228"/>
    </location>
</feature>
<dbReference type="NCBIfam" id="NF004231">
    <property type="entry name" value="PRK05679.1"/>
    <property type="match status" value="1"/>
</dbReference>
<feature type="binding site" evidence="5">
    <location>
        <position position="211"/>
    </location>
    <ligand>
        <name>FMN</name>
        <dbReference type="ChEBI" id="CHEBI:58210"/>
    </ligand>
</feature>
<comment type="cofactor">
    <cofactor evidence="5">
        <name>FMN</name>
        <dbReference type="ChEBI" id="CHEBI:58210"/>
    </cofactor>
    <text evidence="5">Binds 1 FMN per subunit.</text>
</comment>
<gene>
    <name evidence="8" type="ORF">B0I08_102262</name>
</gene>
<protein>
    <submittedName>
        <fullName evidence="8">Pyridoxamine 5'-phosphate oxidase</fullName>
    </submittedName>
</protein>
<feature type="binding site" evidence="5">
    <location>
        <begin position="80"/>
        <end position="85"/>
    </location>
    <ligand>
        <name>FMN</name>
        <dbReference type="ChEBI" id="CHEBI:58210"/>
    </ligand>
</feature>
<comment type="similarity">
    <text evidence="1">Belongs to the pyridoxamine 5'-phosphate oxidase family.</text>
</comment>
<dbReference type="PANTHER" id="PTHR10851">
    <property type="entry name" value="PYRIDOXINE-5-PHOSPHATE OXIDASE"/>
    <property type="match status" value="1"/>
</dbReference>
<organism evidence="8 9">
    <name type="scientific">Glaciihabitans tibetensis</name>
    <dbReference type="NCBI Taxonomy" id="1266600"/>
    <lineage>
        <taxon>Bacteria</taxon>
        <taxon>Bacillati</taxon>
        <taxon>Actinomycetota</taxon>
        <taxon>Actinomycetes</taxon>
        <taxon>Micrococcales</taxon>
        <taxon>Microbacteriaceae</taxon>
        <taxon>Glaciihabitans</taxon>
    </lineage>
</organism>
<dbReference type="Gene3D" id="2.30.110.10">
    <property type="entry name" value="Electron Transport, Fmn-binding Protein, Chain A"/>
    <property type="match status" value="1"/>
</dbReference>
<dbReference type="SUPFAM" id="SSF50475">
    <property type="entry name" value="FMN-binding split barrel"/>
    <property type="match status" value="1"/>
</dbReference>
<feature type="binding site" evidence="5">
    <location>
        <begin position="159"/>
        <end position="160"/>
    </location>
    <ligand>
        <name>FMN</name>
        <dbReference type="ChEBI" id="CHEBI:58210"/>
    </ligand>
</feature>
<feature type="domain" description="Pyridoxamine 5'-phosphate oxidase N-terminal" evidence="6">
    <location>
        <begin position="53"/>
        <end position="168"/>
    </location>
</feature>
<keyword evidence="2" id="KW-0285">Flavoprotein</keyword>